<dbReference type="Proteomes" id="UP001597280">
    <property type="component" value="Unassembled WGS sequence"/>
</dbReference>
<evidence type="ECO:0000313" key="2">
    <source>
        <dbReference type="EMBL" id="MFD1834292.1"/>
    </source>
</evidence>
<dbReference type="RefSeq" id="WP_343903660.1">
    <property type="nucleotide sequence ID" value="NZ_BAAAIS010000002.1"/>
</dbReference>
<reference evidence="3" key="1">
    <citation type="journal article" date="2019" name="Int. J. Syst. Evol. Microbiol.">
        <title>The Global Catalogue of Microorganisms (GCM) 10K type strain sequencing project: providing services to taxonomists for standard genome sequencing and annotation.</title>
        <authorList>
            <consortium name="The Broad Institute Genomics Platform"/>
            <consortium name="The Broad Institute Genome Sequencing Center for Infectious Disease"/>
            <person name="Wu L."/>
            <person name="Ma J."/>
        </authorList>
    </citation>
    <scope>NUCLEOTIDE SEQUENCE [LARGE SCALE GENOMIC DNA]</scope>
    <source>
        <strain evidence="3">JCM 11650</strain>
    </source>
</reference>
<evidence type="ECO:0000259" key="1">
    <source>
        <dbReference type="Pfam" id="PF09359"/>
    </source>
</evidence>
<comment type="caution">
    <text evidence="2">The sequence shown here is derived from an EMBL/GenBank/DDBJ whole genome shotgun (WGS) entry which is preliminary data.</text>
</comment>
<dbReference type="InterPro" id="IPR042267">
    <property type="entry name" value="VTC_sf"/>
</dbReference>
<dbReference type="Pfam" id="PF09359">
    <property type="entry name" value="VTC"/>
    <property type="match status" value="1"/>
</dbReference>
<keyword evidence="3" id="KW-1185">Reference proteome</keyword>
<name>A0ABW4PVV9_9MICO</name>
<dbReference type="EMBL" id="JBHUFL010000002">
    <property type="protein sequence ID" value="MFD1834292.1"/>
    <property type="molecule type" value="Genomic_DNA"/>
</dbReference>
<feature type="domain" description="VTC" evidence="1">
    <location>
        <begin position="24"/>
        <end position="243"/>
    </location>
</feature>
<proteinExistence type="predicted"/>
<dbReference type="InterPro" id="IPR018966">
    <property type="entry name" value="VTC_domain"/>
</dbReference>
<sequence>MTALDTLPAVGLEEITERAALMTRVDRKYLVPRAEVDGLLAGSPAELRALEIDGRRRQAYLSLYYDTEDLAAYRAAATGRRRRWKVRRRVYVDSGASFLEVKTRTGRGESSKLRIALPAETDGAVTGIAASDPLTDPLAGPALDFVLETLAEAGCATPEGPLVPVLATTYDRSTVLLAEEDARLTLDDALVWTGPGGDARRLADQVVVETKAGTRPSSVDRALWRAGHRPQRLSKYATGLALLDPELPANRWHRTVSRLDTAQHLHTAA</sequence>
<dbReference type="Gene3D" id="3.20.100.30">
    <property type="entry name" value="VTC, catalytic tunnel domain"/>
    <property type="match status" value="1"/>
</dbReference>
<evidence type="ECO:0000313" key="3">
    <source>
        <dbReference type="Proteomes" id="UP001597280"/>
    </source>
</evidence>
<gene>
    <name evidence="2" type="ORF">ACFSDA_04300</name>
</gene>
<accession>A0ABW4PVV9</accession>
<protein>
    <submittedName>
        <fullName evidence="2">VTC domain-containing protein</fullName>
    </submittedName>
</protein>
<organism evidence="2 3">
    <name type="scientific">Brachybacterium rhamnosum</name>
    <dbReference type="NCBI Taxonomy" id="173361"/>
    <lineage>
        <taxon>Bacteria</taxon>
        <taxon>Bacillati</taxon>
        <taxon>Actinomycetota</taxon>
        <taxon>Actinomycetes</taxon>
        <taxon>Micrococcales</taxon>
        <taxon>Dermabacteraceae</taxon>
        <taxon>Brachybacterium</taxon>
    </lineage>
</organism>